<keyword evidence="2" id="KW-1185">Reference proteome</keyword>
<protein>
    <recommendedName>
        <fullName evidence="3">DUF674 domain-containing protein</fullName>
    </recommendedName>
</protein>
<dbReference type="OrthoDB" id="2014278at2759"/>
<reference evidence="1 2" key="3">
    <citation type="submission" date="2019-11" db="EMBL/GenBank/DDBJ databases">
        <title>A de novo genome assembly of a pear dwarfing rootstock.</title>
        <authorList>
            <person name="Wang F."/>
            <person name="Wang J."/>
            <person name="Li S."/>
            <person name="Zhang Y."/>
            <person name="Fang M."/>
            <person name="Ma L."/>
            <person name="Zhao Y."/>
            <person name="Jiang S."/>
        </authorList>
    </citation>
    <scope>NUCLEOTIDE SEQUENCE [LARGE SCALE GENOMIC DNA]</scope>
    <source>
        <strain evidence="1">S2</strain>
        <tissue evidence="1">Leaf</tissue>
    </source>
</reference>
<comment type="caution">
    <text evidence="1">The sequence shown here is derived from an EMBL/GenBank/DDBJ whole genome shotgun (WGS) entry which is preliminary data.</text>
</comment>
<proteinExistence type="predicted"/>
<dbReference type="PANTHER" id="PTHR33103:SF19">
    <property type="entry name" value="OS09G0544700 PROTEIN"/>
    <property type="match status" value="1"/>
</dbReference>
<dbReference type="AlphaFoldDB" id="A0A5N5EZ89"/>
<evidence type="ECO:0000313" key="2">
    <source>
        <dbReference type="Proteomes" id="UP000327157"/>
    </source>
</evidence>
<evidence type="ECO:0000313" key="1">
    <source>
        <dbReference type="EMBL" id="KAB2596037.1"/>
    </source>
</evidence>
<gene>
    <name evidence="1" type="ORF">D8674_031487</name>
</gene>
<dbReference type="PANTHER" id="PTHR33103">
    <property type="entry name" value="OS01G0153900 PROTEIN"/>
    <property type="match status" value="1"/>
</dbReference>
<sequence length="217" mass="23679">MANSDSTVSLKLLVDSKSHKVLFAEAGKDFGDFLFTLLSLPVGTLIRLLAKHGMVGSLGKLYESVETLSDTYMQPNLDKDTLLKPKPVIGGADVLHLLAGDEATRKVYMCRNYHCYVADDSRAICPSCKSAMSTEVPHVAPQVTSGSSSGEGGGYVKGLVTYMGMDNLEVKPMSTVSGITVLKRRWFILACKRFDTSNKNFYQPCDINLSNNKSGYF</sequence>
<evidence type="ECO:0008006" key="3">
    <source>
        <dbReference type="Google" id="ProtNLM"/>
    </source>
</evidence>
<reference evidence="1 2" key="1">
    <citation type="submission" date="2019-09" db="EMBL/GenBank/DDBJ databases">
        <authorList>
            <person name="Ou C."/>
        </authorList>
    </citation>
    <scope>NUCLEOTIDE SEQUENCE [LARGE SCALE GENOMIC DNA]</scope>
    <source>
        <strain evidence="1">S2</strain>
        <tissue evidence="1">Leaf</tissue>
    </source>
</reference>
<reference evidence="2" key="2">
    <citation type="submission" date="2019-10" db="EMBL/GenBank/DDBJ databases">
        <title>A de novo genome assembly of a pear dwarfing rootstock.</title>
        <authorList>
            <person name="Wang F."/>
            <person name="Wang J."/>
            <person name="Li S."/>
            <person name="Zhang Y."/>
            <person name="Fang M."/>
            <person name="Ma L."/>
            <person name="Zhao Y."/>
            <person name="Jiang S."/>
        </authorList>
    </citation>
    <scope>NUCLEOTIDE SEQUENCE [LARGE SCALE GENOMIC DNA]</scope>
</reference>
<organism evidence="1 2">
    <name type="scientific">Pyrus ussuriensis x Pyrus communis</name>
    <dbReference type="NCBI Taxonomy" id="2448454"/>
    <lineage>
        <taxon>Eukaryota</taxon>
        <taxon>Viridiplantae</taxon>
        <taxon>Streptophyta</taxon>
        <taxon>Embryophyta</taxon>
        <taxon>Tracheophyta</taxon>
        <taxon>Spermatophyta</taxon>
        <taxon>Magnoliopsida</taxon>
        <taxon>eudicotyledons</taxon>
        <taxon>Gunneridae</taxon>
        <taxon>Pentapetalae</taxon>
        <taxon>rosids</taxon>
        <taxon>fabids</taxon>
        <taxon>Rosales</taxon>
        <taxon>Rosaceae</taxon>
        <taxon>Amygdaloideae</taxon>
        <taxon>Maleae</taxon>
        <taxon>Pyrus</taxon>
    </lineage>
</organism>
<accession>A0A5N5EZ89</accession>
<dbReference type="Proteomes" id="UP000327157">
    <property type="component" value="Chromosome 7"/>
</dbReference>
<dbReference type="InterPro" id="IPR007750">
    <property type="entry name" value="DUF674"/>
</dbReference>
<name>A0A5N5EZ89_9ROSA</name>
<dbReference type="EMBL" id="SMOL01000781">
    <property type="protein sequence ID" value="KAB2596037.1"/>
    <property type="molecule type" value="Genomic_DNA"/>
</dbReference>
<dbReference type="Pfam" id="PF05056">
    <property type="entry name" value="DUF674"/>
    <property type="match status" value="1"/>
</dbReference>